<dbReference type="PATRIC" id="fig|1294142.3.peg.1928"/>
<dbReference type="InterPro" id="IPR000551">
    <property type="entry name" value="MerR-type_HTH_dom"/>
</dbReference>
<gene>
    <name evidence="3" type="ORF">CINTURNW_1891</name>
</gene>
<dbReference type="GO" id="GO:0003677">
    <property type="term" value="F:DNA binding"/>
    <property type="evidence" value="ECO:0007669"/>
    <property type="project" value="UniProtKB-KW"/>
</dbReference>
<accession>U2Q2H9</accession>
<feature type="domain" description="HTH merR-type" evidence="2">
    <location>
        <begin position="3"/>
        <end position="71"/>
    </location>
</feature>
<evidence type="ECO:0000313" key="3">
    <source>
        <dbReference type="EMBL" id="ERK30274.1"/>
    </source>
</evidence>
<keyword evidence="1" id="KW-0238">DNA-binding</keyword>
<dbReference type="EMBL" id="APJA01000012">
    <property type="protein sequence ID" value="ERK30274.1"/>
    <property type="molecule type" value="Genomic_DNA"/>
</dbReference>
<dbReference type="InterPro" id="IPR009061">
    <property type="entry name" value="DNA-bd_dom_put_sf"/>
</dbReference>
<dbReference type="Gene3D" id="1.10.1660.10">
    <property type="match status" value="1"/>
</dbReference>
<evidence type="ECO:0000313" key="4">
    <source>
        <dbReference type="Proteomes" id="UP000016721"/>
    </source>
</evidence>
<reference evidence="3 4" key="1">
    <citation type="journal article" date="2013" name="Genome Announc.">
        <title>Draft Genome Sequence of the Hydrogen- and Ethanol-Producing Bacterium Clostridium intestinale Strain URNW.</title>
        <authorList>
            <person name="Lal S."/>
            <person name="Ramachandran U."/>
            <person name="Zhang X."/>
            <person name="Sparling R."/>
            <person name="Levin D.B."/>
        </authorList>
    </citation>
    <scope>NUCLEOTIDE SEQUENCE [LARGE SCALE GENOMIC DNA]</scope>
    <source>
        <strain evidence="3 4">URNW</strain>
    </source>
</reference>
<dbReference type="CDD" id="cd00592">
    <property type="entry name" value="HTH_MerR-like"/>
    <property type="match status" value="1"/>
</dbReference>
<dbReference type="PROSITE" id="PS50937">
    <property type="entry name" value="HTH_MERR_2"/>
    <property type="match status" value="1"/>
</dbReference>
<keyword evidence="4" id="KW-1185">Reference proteome</keyword>
<dbReference type="SUPFAM" id="SSF46955">
    <property type="entry name" value="Putative DNA-binding domain"/>
    <property type="match status" value="1"/>
</dbReference>
<comment type="caution">
    <text evidence="3">The sequence shown here is derived from an EMBL/GenBank/DDBJ whole genome shotgun (WGS) entry which is preliminary data.</text>
</comment>
<proteinExistence type="predicted"/>
<protein>
    <submittedName>
        <fullName evidence="3">Putative transcriptional regulator</fullName>
    </submittedName>
</protein>
<evidence type="ECO:0000256" key="1">
    <source>
        <dbReference type="ARBA" id="ARBA00023125"/>
    </source>
</evidence>
<dbReference type="AlphaFoldDB" id="U2Q2H9"/>
<dbReference type="PANTHER" id="PTHR30204">
    <property type="entry name" value="REDOX-CYCLING DRUG-SENSING TRANSCRIPTIONAL ACTIVATOR SOXR"/>
    <property type="match status" value="1"/>
</dbReference>
<organism evidence="3 4">
    <name type="scientific">Clostridium intestinale URNW</name>
    <dbReference type="NCBI Taxonomy" id="1294142"/>
    <lineage>
        <taxon>Bacteria</taxon>
        <taxon>Bacillati</taxon>
        <taxon>Bacillota</taxon>
        <taxon>Clostridia</taxon>
        <taxon>Eubacteriales</taxon>
        <taxon>Clostridiaceae</taxon>
        <taxon>Clostridium</taxon>
    </lineage>
</organism>
<sequence length="146" mass="17555">MKKYSIQQVSEHLHIPKDTLRYYDKLKLVSPSRGENRYRYYTEQDMLDLQYIETMKYADFTLAEIRQFFNYQRSLASEEDCLNIERLLEDKKLQYKQKIKVYKTIATLVDNMLQVKKQIESSDVLAKANELVVSLFQKIKEESHEK</sequence>
<dbReference type="OrthoDB" id="9773308at2"/>
<dbReference type="HOGENOM" id="CLU_060077_2_3_9"/>
<dbReference type="Pfam" id="PF13411">
    <property type="entry name" value="MerR_1"/>
    <property type="match status" value="1"/>
</dbReference>
<dbReference type="STRING" id="1294142.CINTURNW_1891"/>
<evidence type="ECO:0000259" key="2">
    <source>
        <dbReference type="PROSITE" id="PS50937"/>
    </source>
</evidence>
<name>U2Q2H9_9CLOT</name>
<dbReference type="Proteomes" id="UP000016721">
    <property type="component" value="Unassembled WGS sequence"/>
</dbReference>
<dbReference type="PANTHER" id="PTHR30204:SF97">
    <property type="entry name" value="MERR FAMILY REGULATORY PROTEIN"/>
    <property type="match status" value="1"/>
</dbReference>
<dbReference type="eggNOG" id="COG0789">
    <property type="taxonomic scope" value="Bacteria"/>
</dbReference>
<dbReference type="GO" id="GO:0003700">
    <property type="term" value="F:DNA-binding transcription factor activity"/>
    <property type="evidence" value="ECO:0007669"/>
    <property type="project" value="InterPro"/>
</dbReference>
<dbReference type="InterPro" id="IPR047057">
    <property type="entry name" value="MerR_fam"/>
</dbReference>
<dbReference type="SMART" id="SM00422">
    <property type="entry name" value="HTH_MERR"/>
    <property type="match status" value="1"/>
</dbReference>
<dbReference type="RefSeq" id="WP_021801892.1">
    <property type="nucleotide sequence ID" value="NZ_KI273145.1"/>
</dbReference>